<gene>
    <name evidence="1" type="ORF">D3250_05530</name>
</gene>
<proteinExistence type="predicted"/>
<evidence type="ECO:0000313" key="2">
    <source>
        <dbReference type="Proteomes" id="UP000266615"/>
    </source>
</evidence>
<name>A0A3A4F2C7_9MICC</name>
<dbReference type="OrthoDB" id="8899077at2"/>
<accession>A0A3A4F2C7</accession>
<dbReference type="InterPro" id="IPR011200">
    <property type="entry name" value="UCP012608"/>
</dbReference>
<reference evidence="1 2" key="1">
    <citation type="submission" date="2018-09" db="EMBL/GenBank/DDBJ databases">
        <title>Nesterenkonia natronophila sp. nov., an alkaliphilic actinobacteriume isolated from a soda lake, and emended description of the genus Nesterenkonia.</title>
        <authorList>
            <person name="Menes R.J."/>
            <person name="Iriarte A."/>
        </authorList>
    </citation>
    <scope>NUCLEOTIDE SEQUENCE [LARGE SCALE GENOMIC DNA]</scope>
    <source>
        <strain evidence="1 2">M8</strain>
    </source>
</reference>
<evidence type="ECO:0000313" key="1">
    <source>
        <dbReference type="EMBL" id="RJN32203.1"/>
    </source>
</evidence>
<protein>
    <submittedName>
        <fullName evidence="1">DUF2332 domain-containing protein</fullName>
    </submittedName>
</protein>
<dbReference type="Proteomes" id="UP000266615">
    <property type="component" value="Unassembled WGS sequence"/>
</dbReference>
<dbReference type="Pfam" id="PF10094">
    <property type="entry name" value="DUF2332"/>
    <property type="match status" value="2"/>
</dbReference>
<sequence length="331" mass="36165">MQRFYRHFADVEAAPVSPLYAEWAKAVADDPAILELLLELEAQKRQPNLLFAAARVHGVPLVPWSQARQVLQARWGAVRATMRQRRTQTNEAGRIAVLNLAFARIAAETGEPLALIEVGCSAGLCLYPDAWPTRYTSDADTTLLSPSGSLTSTVELSCELHGLQPPDRLPEVAWRAGIDLNPLDLTIGLNRQWLEALVWPGMEYRVERIRAGAQLVAACPPVLSTGDLNEKLPEVLAQVPDCATPVVFHSAVLAYLSPQERETFVHQLRGTGVRWVSNEGPGVLPEIAEQLPEEDAVGSGFILALDGRPLARSGPHGQYLESLRKASEPAQ</sequence>
<comment type="caution">
    <text evidence="1">The sequence shown here is derived from an EMBL/GenBank/DDBJ whole genome shotgun (WGS) entry which is preliminary data.</text>
</comment>
<dbReference type="EMBL" id="QYZP01000002">
    <property type="protein sequence ID" value="RJN32203.1"/>
    <property type="molecule type" value="Genomic_DNA"/>
</dbReference>
<keyword evidence="2" id="KW-1185">Reference proteome</keyword>
<organism evidence="1 2">
    <name type="scientific">Nesterenkonia natronophila</name>
    <dbReference type="NCBI Taxonomy" id="2174932"/>
    <lineage>
        <taxon>Bacteria</taxon>
        <taxon>Bacillati</taxon>
        <taxon>Actinomycetota</taxon>
        <taxon>Actinomycetes</taxon>
        <taxon>Micrococcales</taxon>
        <taxon>Micrococcaceae</taxon>
        <taxon>Nesterenkonia</taxon>
    </lineage>
</organism>
<dbReference type="AlphaFoldDB" id="A0A3A4F2C7"/>